<dbReference type="AlphaFoldDB" id="A0A934KAB9"/>
<dbReference type="Gene3D" id="3.30.70.1030">
    <property type="entry name" value="Apc35880, domain 1"/>
    <property type="match status" value="2"/>
</dbReference>
<reference evidence="11" key="1">
    <citation type="submission" date="2020-10" db="EMBL/GenBank/DDBJ databases">
        <title>Ca. Dormibacterota MAGs.</title>
        <authorList>
            <person name="Montgomery K."/>
        </authorList>
    </citation>
    <scope>NUCLEOTIDE SEQUENCE [LARGE SCALE GENOMIC DNA]</scope>
    <source>
        <strain evidence="11">SC8812_S17_10</strain>
    </source>
</reference>
<comment type="caution">
    <text evidence="11">The sequence shown here is derived from an EMBL/GenBank/DDBJ whole genome shotgun (WGS) entry which is preliminary data.</text>
</comment>
<evidence type="ECO:0000256" key="7">
    <source>
        <dbReference type="ARBA" id="ARBA00030236"/>
    </source>
</evidence>
<evidence type="ECO:0000256" key="5">
    <source>
        <dbReference type="ARBA" id="ARBA00023444"/>
    </source>
</evidence>
<comment type="pathway">
    <text evidence="5">Porphyrin-containing compound metabolism.</text>
</comment>
<accession>A0A934KAB9</accession>
<dbReference type="PANTHER" id="PTHR36843">
    <property type="entry name" value="HEME-DEPENDENT PEROXIDASE YWFI-RELATED"/>
    <property type="match status" value="1"/>
</dbReference>
<evidence type="ECO:0000256" key="4">
    <source>
        <dbReference type="ARBA" id="ARBA00023004"/>
    </source>
</evidence>
<comment type="cofactor">
    <cofactor evidence="9">
        <name>Fe-coproporphyrin III</name>
        <dbReference type="ChEBI" id="CHEBI:68438"/>
    </cofactor>
</comment>
<dbReference type="Proteomes" id="UP000612893">
    <property type="component" value="Unassembled WGS sequence"/>
</dbReference>
<evidence type="ECO:0000313" key="11">
    <source>
        <dbReference type="EMBL" id="MBJ7599458.1"/>
    </source>
</evidence>
<evidence type="ECO:0000256" key="3">
    <source>
        <dbReference type="ARBA" id="ARBA00022723"/>
    </source>
</evidence>
<dbReference type="InterPro" id="IPR011008">
    <property type="entry name" value="Dimeric_a/b-barrel"/>
</dbReference>
<gene>
    <name evidence="11" type="ORF">JF922_15445</name>
</gene>
<proteinExistence type="predicted"/>
<dbReference type="RefSeq" id="WP_338202949.1">
    <property type="nucleotide sequence ID" value="NZ_JAEKNR010000154.1"/>
</dbReference>
<dbReference type="InterPro" id="IPR010644">
    <property type="entry name" value="ChdC/CLD"/>
</dbReference>
<comment type="catalytic activity">
    <reaction evidence="8">
        <text>Fe-coproporphyrin III + 2 H2O2 + 2 H(+) = heme b + 2 CO2 + 4 H2O</text>
        <dbReference type="Rhea" id="RHEA:56516"/>
        <dbReference type="ChEBI" id="CHEBI:15377"/>
        <dbReference type="ChEBI" id="CHEBI:15378"/>
        <dbReference type="ChEBI" id="CHEBI:16240"/>
        <dbReference type="ChEBI" id="CHEBI:16526"/>
        <dbReference type="ChEBI" id="CHEBI:60344"/>
        <dbReference type="ChEBI" id="CHEBI:68438"/>
        <dbReference type="EC" id="1.3.98.5"/>
    </reaction>
    <physiologicalReaction direction="left-to-right" evidence="8">
        <dbReference type="Rhea" id="RHEA:56517"/>
    </physiologicalReaction>
</comment>
<evidence type="ECO:0000313" key="12">
    <source>
        <dbReference type="Proteomes" id="UP000612893"/>
    </source>
</evidence>
<dbReference type="EC" id="1.3.98.5" evidence="10"/>
<dbReference type="SUPFAM" id="SSF54909">
    <property type="entry name" value="Dimeric alpha+beta barrel"/>
    <property type="match status" value="1"/>
</dbReference>
<organism evidence="11 12">
    <name type="scientific">Candidatus Nephthysia bennettiae</name>
    <dbReference type="NCBI Taxonomy" id="3127016"/>
    <lineage>
        <taxon>Bacteria</taxon>
        <taxon>Bacillati</taxon>
        <taxon>Candidatus Dormiibacterota</taxon>
        <taxon>Candidatus Dormibacteria</taxon>
        <taxon>Candidatus Dormibacterales</taxon>
        <taxon>Candidatus Dormibacteraceae</taxon>
        <taxon>Candidatus Nephthysia</taxon>
    </lineage>
</organism>
<keyword evidence="12" id="KW-1185">Reference proteome</keyword>
<name>A0A934KAB9_9BACT</name>
<evidence type="ECO:0000256" key="10">
    <source>
        <dbReference type="ARBA" id="ARBA00050019"/>
    </source>
</evidence>
<evidence type="ECO:0000256" key="6">
    <source>
        <dbReference type="ARBA" id="ARBA00029882"/>
    </source>
</evidence>
<dbReference type="PANTHER" id="PTHR36843:SF1">
    <property type="entry name" value="COPROHEME DECARBOXYLASE"/>
    <property type="match status" value="1"/>
</dbReference>
<dbReference type="Pfam" id="PF06778">
    <property type="entry name" value="Chlor_dismutase"/>
    <property type="match status" value="1"/>
</dbReference>
<evidence type="ECO:0000256" key="9">
    <source>
        <dbReference type="ARBA" id="ARBA00049935"/>
    </source>
</evidence>
<protein>
    <recommendedName>
        <fullName evidence="1">Coproheme decarboxylase</fullName>
        <ecNumber evidence="10">1.3.98.5</ecNumber>
    </recommendedName>
    <alternativeName>
        <fullName evidence="6">Coproheme III oxidative decarboxylase</fullName>
    </alternativeName>
    <alternativeName>
        <fullName evidence="7">Hydrogen peroxide-dependent heme synthase</fullName>
    </alternativeName>
</protein>
<sequence length="224" mass="24927">MTEAPFVQALALGLDPAWRRLSPEQRCQDALAFTQAVENAPGVTTHCYSMIGLQSGADLLVWRLSPSLDGLEEAAAAALSSGLGRWLHVSESLLGVIQASQYVKRPTAQEQSLFSGERSRYLIVYPFTKSSDWYLLGRETRQGIMNEHMRVGHDYPQVRQLLAYSFGIDDQDFLVAYETDDLAVFGELVRALRSTESRRSTVRDAPILIGIRRPLAEITRLLGA</sequence>
<dbReference type="EMBL" id="JAEKNR010000154">
    <property type="protein sequence ID" value="MBJ7599458.1"/>
    <property type="molecule type" value="Genomic_DNA"/>
</dbReference>
<evidence type="ECO:0000256" key="8">
    <source>
        <dbReference type="ARBA" id="ARBA00049896"/>
    </source>
</evidence>
<evidence type="ECO:0000256" key="1">
    <source>
        <dbReference type="ARBA" id="ARBA00014413"/>
    </source>
</evidence>
<keyword evidence="3" id="KW-0479">Metal-binding</keyword>
<evidence type="ECO:0000256" key="2">
    <source>
        <dbReference type="ARBA" id="ARBA00022617"/>
    </source>
</evidence>
<keyword evidence="4" id="KW-0408">Iron</keyword>
<dbReference type="GO" id="GO:0046872">
    <property type="term" value="F:metal ion binding"/>
    <property type="evidence" value="ECO:0007669"/>
    <property type="project" value="UniProtKB-KW"/>
</dbReference>
<keyword evidence="2" id="KW-0349">Heme</keyword>